<dbReference type="EMBL" id="GECU01011479">
    <property type="protein sequence ID" value="JAS96227.1"/>
    <property type="molecule type" value="Transcribed_RNA"/>
</dbReference>
<dbReference type="SMART" id="SM00261">
    <property type="entry name" value="FU"/>
    <property type="match status" value="1"/>
</dbReference>
<keyword evidence="16 21" id="KW-0675">Receptor</keyword>
<sequence length="1268" mass="143437">ILLMEKTNESSFEPWSFPELREITQYLLFFRVKGLRRIGQLFPNLVRIGGTKLFIDYSLVVHEMYSLQEIGLSNLTEISRGSIIITKNPSLCYVNTVNWDLIAKWDTLKNYVAKNKDASDCPGCQSNCPEGLCWSGSECQIQPVSHCHPLCLGGCSGPGPRDCNSCQRLVTADNECVEHCPLGTYQHLNRRCITREECTSIDLPSGASRGLRYHSSSGRAAKKYIIFNGTCIDSCPPGYEIDAAGTGCTLCAGGKCQKWCAGQNIENIAAAQILRGCTHIEGSLEISIKTGKPKIIFEELEENLGSIEEIEFYLKIVRSIPIVSLKFLRNLTTIRGIHPLPVGYTGGGDNYTLIVIENQNIQELWDLDSKPNFKILNGKVFFHHNPKLCLQHIHKFLSVIHYDKNVTNLEVGTDSNGDKFPCNATEIDVTVTYKSPHIIQINIPFLKISYDTSDLRYVIYYTPDPNGNMTMFDDFDQCSEHHWTTKDVSVDPSDNDFIKRGLQVNLTHLEPNTQYALYVTTYTIDRFGAKSAMLYETTLPSVPSELTQLVGFSNENSDIVLKWEGPKKVNGKMKEYIVTWSLLRYDESRIRLRNYCDHPISYISKNEATEPIIPQVAGIENDCCAESNKRPQITKDGFEGLCSDYNHYQFPTGCYNSPLACESCFYSYVYSQPFEPIYHGIERERLNKTKIMLATNKHSDIGDERPRAMRVHVPGNSSGYTITNVLHYQDYLVTVRACREAHPDELNRSEDSRCSRTDIVTVRTRKRELADTISSVSYKVVNNTVLLAWDVPSKPNGMIVGFETEYHHADTDNINSITNCFTFSEYQTDNGILLVGLVPGGYEFRVRAISLAGRGPYTNYIYFEIANRSFSVFTILLVFATLSIAIIIVTVSCTIYQKKKHRPIEKLFTSANPDYQYVQDHWEIPREDVEIIRELGTGSFGKVYEGILKAKNIPCAIKTVHEDASAYDTNIFLSEASVMKSVSAAYHIVHLLGVVSTARPPLVLMELMSLGDLKTYLRSTRETKSPSTASMIRMSLQIGDGMTFMETMKFVHRDLAARNCMVNQDGIVKVGDFGMTRDVYETDYYRKNNTGLLPIRWMAPESLKDGVFTSQSDVWSFGVVLWEIVTLAEQPYQGSSNDQVLHDVIAGRKLNIPKHSPEVLKNIMISCWRRKPSQRMTFMQILHSLEYYHDEDFKKISYYYSQEAMGLRKTSNDYVEMRSVEDPLLGLAQRSADYQKPGGVSLLLSKVRSLGKTERLSKIDESGPSFDC</sequence>
<dbReference type="SMART" id="SM00219">
    <property type="entry name" value="TyrKc"/>
    <property type="match status" value="1"/>
</dbReference>
<dbReference type="CDD" id="cd00064">
    <property type="entry name" value="FU"/>
    <property type="match status" value="1"/>
</dbReference>
<dbReference type="PROSITE" id="PS00239">
    <property type="entry name" value="RECEPTOR_TYR_KIN_II"/>
    <property type="match status" value="1"/>
</dbReference>
<keyword evidence="9" id="KW-0677">Repeat</keyword>
<dbReference type="GO" id="GO:0043410">
    <property type="term" value="P:positive regulation of MAPK cascade"/>
    <property type="evidence" value="ECO:0007669"/>
    <property type="project" value="TreeGrafter"/>
</dbReference>
<dbReference type="SUPFAM" id="SSF49265">
    <property type="entry name" value="Fibronectin type III"/>
    <property type="match status" value="2"/>
</dbReference>
<dbReference type="InterPro" id="IPR013783">
    <property type="entry name" value="Ig-like_fold"/>
</dbReference>
<feature type="binding site" evidence="20">
    <location>
        <position position="958"/>
    </location>
    <ligand>
        <name>ATP</name>
        <dbReference type="ChEBI" id="CHEBI:30616"/>
    </ligand>
</feature>
<evidence type="ECO:0000256" key="21">
    <source>
        <dbReference type="RuleBase" id="RU000312"/>
    </source>
</evidence>
<evidence type="ECO:0000256" key="16">
    <source>
        <dbReference type="ARBA" id="ARBA00023170"/>
    </source>
</evidence>
<evidence type="ECO:0000256" key="12">
    <source>
        <dbReference type="ARBA" id="ARBA00022840"/>
    </source>
</evidence>
<dbReference type="GO" id="GO:0042593">
    <property type="term" value="P:glucose homeostasis"/>
    <property type="evidence" value="ECO:0007669"/>
    <property type="project" value="TreeGrafter"/>
</dbReference>
<name>A0A1B6JAN1_9HEMI</name>
<keyword evidence="15" id="KW-0829">Tyrosine-protein kinase</keyword>
<evidence type="ECO:0000256" key="15">
    <source>
        <dbReference type="ARBA" id="ARBA00023137"/>
    </source>
</evidence>
<dbReference type="PROSITE" id="PS50853">
    <property type="entry name" value="FN3"/>
    <property type="match status" value="1"/>
</dbReference>
<evidence type="ECO:0000256" key="20">
    <source>
        <dbReference type="PROSITE-ProRule" id="PRU10141"/>
    </source>
</evidence>
<dbReference type="GO" id="GO:0030424">
    <property type="term" value="C:axon"/>
    <property type="evidence" value="ECO:0007669"/>
    <property type="project" value="TreeGrafter"/>
</dbReference>
<evidence type="ECO:0000259" key="23">
    <source>
        <dbReference type="PROSITE" id="PS50011"/>
    </source>
</evidence>
<dbReference type="Gene3D" id="3.30.200.20">
    <property type="entry name" value="Phosphorylase Kinase, domain 1"/>
    <property type="match status" value="1"/>
</dbReference>
<feature type="domain" description="Protein kinase" evidence="23">
    <location>
        <begin position="929"/>
        <end position="1188"/>
    </location>
</feature>
<evidence type="ECO:0000256" key="18">
    <source>
        <dbReference type="ARBA" id="ARBA00023211"/>
    </source>
</evidence>
<organism evidence="25">
    <name type="scientific">Homalodisca liturata</name>
    <dbReference type="NCBI Taxonomy" id="320908"/>
    <lineage>
        <taxon>Eukaryota</taxon>
        <taxon>Metazoa</taxon>
        <taxon>Ecdysozoa</taxon>
        <taxon>Arthropoda</taxon>
        <taxon>Hexapoda</taxon>
        <taxon>Insecta</taxon>
        <taxon>Pterygota</taxon>
        <taxon>Neoptera</taxon>
        <taxon>Paraneoptera</taxon>
        <taxon>Hemiptera</taxon>
        <taxon>Auchenorrhyncha</taxon>
        <taxon>Membracoidea</taxon>
        <taxon>Cicadellidae</taxon>
        <taxon>Cicadellinae</taxon>
        <taxon>Proconiini</taxon>
        <taxon>Homalodisca</taxon>
    </lineage>
</organism>
<dbReference type="SUPFAM" id="SSF52058">
    <property type="entry name" value="L domain-like"/>
    <property type="match status" value="2"/>
</dbReference>
<keyword evidence="17" id="KW-0325">Glycoprotein</keyword>
<gene>
    <name evidence="25" type="ORF">g.41324</name>
    <name evidence="26" type="ORF">g.41325</name>
</gene>
<dbReference type="InterPro" id="IPR009030">
    <property type="entry name" value="Growth_fac_rcpt_cys_sf"/>
</dbReference>
<feature type="transmembrane region" description="Helical" evidence="22">
    <location>
        <begin position="870"/>
        <end position="896"/>
    </location>
</feature>
<dbReference type="InterPro" id="IPR002011">
    <property type="entry name" value="Tyr_kinase_rcpt_2_CS"/>
</dbReference>
<keyword evidence="12 20" id="KW-0067">ATP-binding</keyword>
<evidence type="ECO:0000256" key="22">
    <source>
        <dbReference type="SAM" id="Phobius"/>
    </source>
</evidence>
<dbReference type="Pfam" id="PF01030">
    <property type="entry name" value="Recep_L_domain"/>
    <property type="match status" value="2"/>
</dbReference>
<comment type="subcellular location">
    <subcellularLocation>
        <location evidence="2">Membrane</location>
        <topology evidence="2">Single-pass type I membrane protein</topology>
    </subcellularLocation>
</comment>
<dbReference type="EMBL" id="GECU01010637">
    <property type="protein sequence ID" value="JAS97069.1"/>
    <property type="molecule type" value="Transcribed_RNA"/>
</dbReference>
<evidence type="ECO:0000256" key="13">
    <source>
        <dbReference type="ARBA" id="ARBA00022989"/>
    </source>
</evidence>
<evidence type="ECO:0000256" key="11">
    <source>
        <dbReference type="ARBA" id="ARBA00022777"/>
    </source>
</evidence>
<proteinExistence type="inferred from homology"/>
<dbReference type="InterPro" id="IPR017441">
    <property type="entry name" value="Protein_kinase_ATP_BS"/>
</dbReference>
<keyword evidence="6 21" id="KW-0812">Transmembrane</keyword>
<dbReference type="GO" id="GO:0005524">
    <property type="term" value="F:ATP binding"/>
    <property type="evidence" value="ECO:0007669"/>
    <property type="project" value="UniProtKB-UniRule"/>
</dbReference>
<dbReference type="PROSITE" id="PS50011">
    <property type="entry name" value="PROTEIN_KINASE_DOM"/>
    <property type="match status" value="1"/>
</dbReference>
<dbReference type="InterPro" id="IPR036116">
    <property type="entry name" value="FN3_sf"/>
</dbReference>
<keyword evidence="4" id="KW-0808">Transferase</keyword>
<dbReference type="SMART" id="SM00060">
    <property type="entry name" value="FN3"/>
    <property type="match status" value="3"/>
</dbReference>
<dbReference type="CDD" id="cd00063">
    <property type="entry name" value="FN3"/>
    <property type="match status" value="1"/>
</dbReference>
<dbReference type="Gene3D" id="2.60.40.10">
    <property type="entry name" value="Immunoglobulins"/>
    <property type="match status" value="3"/>
</dbReference>
<dbReference type="InterPro" id="IPR008266">
    <property type="entry name" value="Tyr_kinase_AS"/>
</dbReference>
<keyword evidence="14 22" id="KW-0472">Membrane</keyword>
<evidence type="ECO:0000256" key="4">
    <source>
        <dbReference type="ARBA" id="ARBA00022679"/>
    </source>
</evidence>
<keyword evidence="3 21" id="KW-0597">Phosphoprotein</keyword>
<evidence type="ECO:0000256" key="10">
    <source>
        <dbReference type="ARBA" id="ARBA00022741"/>
    </source>
</evidence>
<dbReference type="Gene3D" id="2.10.220.10">
    <property type="entry name" value="Hormone Receptor, Insulin-like Growth Factor Receptor 1, Chain A, domain 2"/>
    <property type="match status" value="1"/>
</dbReference>
<evidence type="ECO:0000256" key="2">
    <source>
        <dbReference type="ARBA" id="ARBA00004479"/>
    </source>
</evidence>
<keyword evidence="13 22" id="KW-1133">Transmembrane helix</keyword>
<dbReference type="InterPro" id="IPR006212">
    <property type="entry name" value="Furin_repeat"/>
</dbReference>
<keyword evidence="8" id="KW-0732">Signal</keyword>
<dbReference type="GO" id="GO:0005899">
    <property type="term" value="C:insulin receptor complex"/>
    <property type="evidence" value="ECO:0007669"/>
    <property type="project" value="TreeGrafter"/>
</dbReference>
<evidence type="ECO:0000256" key="9">
    <source>
        <dbReference type="ARBA" id="ARBA00022737"/>
    </source>
</evidence>
<evidence type="ECO:0000256" key="1">
    <source>
        <dbReference type="ARBA" id="ARBA00001936"/>
    </source>
</evidence>
<dbReference type="PRINTS" id="PR00109">
    <property type="entry name" value="TYRKINASE"/>
</dbReference>
<evidence type="ECO:0000256" key="3">
    <source>
        <dbReference type="ARBA" id="ARBA00022553"/>
    </source>
</evidence>
<evidence type="ECO:0000313" key="26">
    <source>
        <dbReference type="EMBL" id="JAS97069.1"/>
    </source>
</evidence>
<comment type="catalytic activity">
    <reaction evidence="19 21">
        <text>L-tyrosyl-[protein] + ATP = O-phospho-L-tyrosyl-[protein] + ADP + H(+)</text>
        <dbReference type="Rhea" id="RHEA:10596"/>
        <dbReference type="Rhea" id="RHEA-COMP:10136"/>
        <dbReference type="Rhea" id="RHEA-COMP:20101"/>
        <dbReference type="ChEBI" id="CHEBI:15378"/>
        <dbReference type="ChEBI" id="CHEBI:30616"/>
        <dbReference type="ChEBI" id="CHEBI:46858"/>
        <dbReference type="ChEBI" id="CHEBI:61978"/>
        <dbReference type="ChEBI" id="CHEBI:456216"/>
        <dbReference type="EC" id="2.7.10.1"/>
    </reaction>
</comment>
<evidence type="ECO:0000256" key="5">
    <source>
        <dbReference type="ARBA" id="ARBA00022685"/>
    </source>
</evidence>
<dbReference type="InterPro" id="IPR000719">
    <property type="entry name" value="Prot_kinase_dom"/>
</dbReference>
<dbReference type="GO" id="GO:0005009">
    <property type="term" value="F:insulin receptor activity"/>
    <property type="evidence" value="ECO:0007669"/>
    <property type="project" value="TreeGrafter"/>
</dbReference>
<keyword evidence="11" id="KW-0418">Kinase</keyword>
<dbReference type="Pfam" id="PF00757">
    <property type="entry name" value="Furin-like"/>
    <property type="match status" value="1"/>
</dbReference>
<dbReference type="InterPro" id="IPR006211">
    <property type="entry name" value="Furin-like_Cys-rich_dom"/>
</dbReference>
<dbReference type="PROSITE" id="PS00109">
    <property type="entry name" value="PROTEIN_KINASE_TYR"/>
    <property type="match status" value="1"/>
</dbReference>
<evidence type="ECO:0000256" key="14">
    <source>
        <dbReference type="ARBA" id="ARBA00023136"/>
    </source>
</evidence>
<dbReference type="Gene3D" id="1.10.510.10">
    <property type="entry name" value="Transferase(Phosphotransferase) domain 1"/>
    <property type="match status" value="1"/>
</dbReference>
<dbReference type="Gene3D" id="3.80.20.20">
    <property type="entry name" value="Receptor L-domain"/>
    <property type="match status" value="2"/>
</dbReference>
<dbReference type="InterPro" id="IPR003961">
    <property type="entry name" value="FN3_dom"/>
</dbReference>
<dbReference type="InterPro" id="IPR036941">
    <property type="entry name" value="Rcpt_L-dom_sf"/>
</dbReference>
<keyword evidence="7" id="KW-0479">Metal-binding</keyword>
<dbReference type="InterPro" id="IPR001245">
    <property type="entry name" value="Ser-Thr/Tyr_kinase_cat_dom"/>
</dbReference>
<dbReference type="SUPFAM" id="SSF56112">
    <property type="entry name" value="Protein kinase-like (PK-like)"/>
    <property type="match status" value="1"/>
</dbReference>
<reference evidence="25" key="1">
    <citation type="submission" date="2015-11" db="EMBL/GenBank/DDBJ databases">
        <title>De novo transcriptome assembly of four potential Pierce s Disease insect vectors from Arizona vineyards.</title>
        <authorList>
            <person name="Tassone E.E."/>
        </authorList>
    </citation>
    <scope>NUCLEOTIDE SEQUENCE</scope>
</reference>
<keyword evidence="10 20" id="KW-0547">Nucleotide-binding</keyword>
<dbReference type="InterPro" id="IPR050122">
    <property type="entry name" value="RTK"/>
</dbReference>
<dbReference type="SUPFAM" id="SSF57184">
    <property type="entry name" value="Growth factor receptor domain"/>
    <property type="match status" value="1"/>
</dbReference>
<protein>
    <recommendedName>
        <fullName evidence="21">Tyrosine-protein kinase receptor</fullName>
        <ecNumber evidence="21">2.7.10.1</ecNumber>
    </recommendedName>
</protein>
<evidence type="ECO:0000313" key="25">
    <source>
        <dbReference type="EMBL" id="JAS96227.1"/>
    </source>
</evidence>
<keyword evidence="18" id="KW-0464">Manganese</keyword>
<evidence type="ECO:0000256" key="8">
    <source>
        <dbReference type="ARBA" id="ARBA00022729"/>
    </source>
</evidence>
<evidence type="ECO:0000256" key="6">
    <source>
        <dbReference type="ARBA" id="ARBA00022692"/>
    </source>
</evidence>
<dbReference type="GO" id="GO:0046872">
    <property type="term" value="F:metal ion binding"/>
    <property type="evidence" value="ECO:0007669"/>
    <property type="project" value="UniProtKB-KW"/>
</dbReference>
<dbReference type="PROSITE" id="PS00107">
    <property type="entry name" value="PROTEIN_KINASE_ATP"/>
    <property type="match status" value="1"/>
</dbReference>
<dbReference type="GO" id="GO:0051897">
    <property type="term" value="P:positive regulation of phosphatidylinositol 3-kinase/protein kinase B signal transduction"/>
    <property type="evidence" value="ECO:0007669"/>
    <property type="project" value="TreeGrafter"/>
</dbReference>
<feature type="domain" description="Fibronectin type-III" evidence="24">
    <location>
        <begin position="765"/>
        <end position="868"/>
    </location>
</feature>
<comment type="similarity">
    <text evidence="21">Belongs to the protein kinase superfamily. Tyr protein kinase family. Insulin receptor subfamily.</text>
</comment>
<evidence type="ECO:0000256" key="17">
    <source>
        <dbReference type="ARBA" id="ARBA00023180"/>
    </source>
</evidence>
<evidence type="ECO:0000259" key="24">
    <source>
        <dbReference type="PROSITE" id="PS50853"/>
    </source>
</evidence>
<dbReference type="InterPro" id="IPR011009">
    <property type="entry name" value="Kinase-like_dom_sf"/>
</dbReference>
<dbReference type="GO" id="GO:0043560">
    <property type="term" value="F:insulin receptor substrate binding"/>
    <property type="evidence" value="ECO:0007669"/>
    <property type="project" value="TreeGrafter"/>
</dbReference>
<feature type="non-terminal residue" evidence="25">
    <location>
        <position position="1"/>
    </location>
</feature>
<evidence type="ECO:0000256" key="7">
    <source>
        <dbReference type="ARBA" id="ARBA00022723"/>
    </source>
</evidence>
<keyword evidence="5" id="KW-0165">Cleavage on pair of basic residues</keyword>
<dbReference type="FunFam" id="1.10.510.10:FF:000743">
    <property type="entry name" value="Predicted protein"/>
    <property type="match status" value="1"/>
</dbReference>
<dbReference type="PANTHER" id="PTHR24416">
    <property type="entry name" value="TYROSINE-PROTEIN KINASE RECEPTOR"/>
    <property type="match status" value="1"/>
</dbReference>
<dbReference type="Pfam" id="PF07714">
    <property type="entry name" value="PK_Tyr_Ser-Thr"/>
    <property type="match status" value="1"/>
</dbReference>
<evidence type="ECO:0000256" key="19">
    <source>
        <dbReference type="ARBA" id="ARBA00051243"/>
    </source>
</evidence>
<comment type="cofactor">
    <cofactor evidence="1">
        <name>Mn(2+)</name>
        <dbReference type="ChEBI" id="CHEBI:29035"/>
    </cofactor>
</comment>
<dbReference type="Pfam" id="PF00041">
    <property type="entry name" value="fn3"/>
    <property type="match status" value="1"/>
</dbReference>
<dbReference type="InterPro" id="IPR020635">
    <property type="entry name" value="Tyr_kinase_cat_dom"/>
</dbReference>
<accession>A0A1B6JAN1</accession>
<dbReference type="EC" id="2.7.10.1" evidence="21"/>
<dbReference type="InterPro" id="IPR000494">
    <property type="entry name" value="Rcpt_L-dom"/>
</dbReference>
<dbReference type="PANTHER" id="PTHR24416:SF525">
    <property type="entry name" value="INSULIN-LIKE RECEPTOR"/>
    <property type="match status" value="1"/>
</dbReference>
<dbReference type="AlphaFoldDB" id="A0A1B6JAN1"/>